<proteinExistence type="predicted"/>
<organism evidence="1 2">
    <name type="scientific">Gordonia caeni</name>
    <dbReference type="NCBI Taxonomy" id="1007097"/>
    <lineage>
        <taxon>Bacteria</taxon>
        <taxon>Bacillati</taxon>
        <taxon>Actinomycetota</taxon>
        <taxon>Actinomycetes</taxon>
        <taxon>Mycobacteriales</taxon>
        <taxon>Gordoniaceae</taxon>
        <taxon>Gordonia</taxon>
    </lineage>
</organism>
<dbReference type="SUPFAM" id="SSF54593">
    <property type="entry name" value="Glyoxalase/Bleomycin resistance protein/Dihydroxybiphenyl dioxygenase"/>
    <property type="match status" value="1"/>
</dbReference>
<accession>A0ABP7PI09</accession>
<protein>
    <submittedName>
        <fullName evidence="1">VOC family protein</fullName>
    </submittedName>
</protein>
<dbReference type="Gene3D" id="3.10.180.10">
    <property type="entry name" value="2,3-Dihydroxybiphenyl 1,2-Dioxygenase, domain 1"/>
    <property type="match status" value="1"/>
</dbReference>
<dbReference type="InterPro" id="IPR029068">
    <property type="entry name" value="Glyas_Bleomycin-R_OHBP_Dase"/>
</dbReference>
<evidence type="ECO:0000313" key="1">
    <source>
        <dbReference type="EMBL" id="GAA3966024.1"/>
    </source>
</evidence>
<reference evidence="2" key="1">
    <citation type="journal article" date="2019" name="Int. J. Syst. Evol. Microbiol.">
        <title>The Global Catalogue of Microorganisms (GCM) 10K type strain sequencing project: providing services to taxonomists for standard genome sequencing and annotation.</title>
        <authorList>
            <consortium name="The Broad Institute Genomics Platform"/>
            <consortium name="The Broad Institute Genome Sequencing Center for Infectious Disease"/>
            <person name="Wu L."/>
            <person name="Ma J."/>
        </authorList>
    </citation>
    <scope>NUCLEOTIDE SEQUENCE [LARGE SCALE GENOMIC DNA]</scope>
    <source>
        <strain evidence="2">JCM 16923</strain>
    </source>
</reference>
<sequence length="157" mass="17690">MYKNTFQVAWITNDVERAARVFKEEQGVDLAVFRGFSLDVFDGDPLVIDVALGYVADVQFEIIEPVSGPTDLYTRHLPASGEYVLKFHHLCNRFDTVDEYEKALAADRERGVTIAVDGSFGESGRFAYADTRDTLGVYQEYVVLDSDMSFLDSLPRN</sequence>
<keyword evidence="2" id="KW-1185">Reference proteome</keyword>
<dbReference type="RefSeq" id="WP_344784929.1">
    <property type="nucleotide sequence ID" value="NZ_BAAAZW010000008.1"/>
</dbReference>
<dbReference type="EMBL" id="BAAAZW010000008">
    <property type="protein sequence ID" value="GAA3966024.1"/>
    <property type="molecule type" value="Genomic_DNA"/>
</dbReference>
<name>A0ABP7PI09_9ACTN</name>
<dbReference type="Proteomes" id="UP001418444">
    <property type="component" value="Unassembled WGS sequence"/>
</dbReference>
<evidence type="ECO:0000313" key="2">
    <source>
        <dbReference type="Proteomes" id="UP001418444"/>
    </source>
</evidence>
<comment type="caution">
    <text evidence="1">The sequence shown here is derived from an EMBL/GenBank/DDBJ whole genome shotgun (WGS) entry which is preliminary data.</text>
</comment>
<gene>
    <name evidence="1" type="ORF">GCM10022231_28570</name>
</gene>